<sequence>MYMNQEKFIEVLAKEGFPESIIVEKEPHGYIDQHAHTYEAKALVLSGQIDIAIDRNRAIYLAGDVFHLQANQIHSESYGSKGVKYLVGRKELG</sequence>
<reference evidence="2 3" key="1">
    <citation type="submission" date="2017-11" db="EMBL/GenBank/DDBJ databases">
        <title>Genomic Encyclopedia of Type Strains, Phase III (KMG-III): the genomes of soil and plant-associated and newly described type strains.</title>
        <authorList>
            <person name="Whitman W."/>
        </authorList>
    </citation>
    <scope>NUCLEOTIDE SEQUENCE [LARGE SCALE GENOMIC DNA]</scope>
    <source>
        <strain evidence="2 3">UB-Domo-W1</strain>
    </source>
</reference>
<dbReference type="SUPFAM" id="SSF51182">
    <property type="entry name" value="RmlC-like cupins"/>
    <property type="match status" value="1"/>
</dbReference>
<dbReference type="InterPro" id="IPR014710">
    <property type="entry name" value="RmlC-like_jellyroll"/>
</dbReference>
<evidence type="ECO:0000313" key="3">
    <source>
        <dbReference type="Proteomes" id="UP000229366"/>
    </source>
</evidence>
<proteinExistence type="predicted"/>
<protein>
    <submittedName>
        <fullName evidence="2">Cupin domain-containing protein</fullName>
    </submittedName>
</protein>
<dbReference type="Proteomes" id="UP000229366">
    <property type="component" value="Unassembled WGS sequence"/>
</dbReference>
<gene>
    <name evidence="2" type="ORF">B0G85_1633</name>
</gene>
<dbReference type="EMBL" id="PGTX01000003">
    <property type="protein sequence ID" value="PJI79525.1"/>
    <property type="molecule type" value="Genomic_DNA"/>
</dbReference>
<dbReference type="AlphaFoldDB" id="A0A2M8VQS0"/>
<dbReference type="Gene3D" id="2.60.120.10">
    <property type="entry name" value="Jelly Rolls"/>
    <property type="match status" value="1"/>
</dbReference>
<feature type="domain" description="Cupin type-2" evidence="1">
    <location>
        <begin position="23"/>
        <end position="75"/>
    </location>
</feature>
<organism evidence="2 3">
    <name type="scientific">Polynucleobacter brandtiae</name>
    <dbReference type="NCBI Taxonomy" id="1938816"/>
    <lineage>
        <taxon>Bacteria</taxon>
        <taxon>Pseudomonadati</taxon>
        <taxon>Pseudomonadota</taxon>
        <taxon>Betaproteobacteria</taxon>
        <taxon>Burkholderiales</taxon>
        <taxon>Burkholderiaceae</taxon>
        <taxon>Polynucleobacter</taxon>
    </lineage>
</organism>
<keyword evidence="3" id="KW-1185">Reference proteome</keyword>
<dbReference type="InterPro" id="IPR013096">
    <property type="entry name" value="Cupin_2"/>
</dbReference>
<name>A0A2M8VQS0_9BURK</name>
<evidence type="ECO:0000259" key="1">
    <source>
        <dbReference type="Pfam" id="PF07883"/>
    </source>
</evidence>
<dbReference type="Pfam" id="PF07883">
    <property type="entry name" value="Cupin_2"/>
    <property type="match status" value="1"/>
</dbReference>
<dbReference type="InterPro" id="IPR011051">
    <property type="entry name" value="RmlC_Cupin_sf"/>
</dbReference>
<comment type="caution">
    <text evidence="2">The sequence shown here is derived from an EMBL/GenBank/DDBJ whole genome shotgun (WGS) entry which is preliminary data.</text>
</comment>
<accession>A0A2M8VQS0</accession>
<evidence type="ECO:0000313" key="2">
    <source>
        <dbReference type="EMBL" id="PJI79525.1"/>
    </source>
</evidence>